<evidence type="ECO:0000313" key="1">
    <source>
        <dbReference type="EMBL" id="GAA5183148.1"/>
    </source>
</evidence>
<comment type="caution">
    <text evidence="1">The sequence shown here is derived from an EMBL/GenBank/DDBJ whole genome shotgun (WGS) entry which is preliminary data.</text>
</comment>
<keyword evidence="2" id="KW-1185">Reference proteome</keyword>
<sequence length="169" mass="18493">MSMFRRHADTCVARFAADEVSVLRQVATEVIGLLTDGFDRGDPVVERLFPDVYGDDPAQAADFRRYTEGDLKTAKIDQAGAILAALPSTGGAVVRLDPEAAEAWLRALNDVRLALGIRLDVKDDTDLLEELDDAVMRDPTSARVRQLTMYQYLGVLQESLLDAIIARGG</sequence>
<accession>A0ABP9RP74</accession>
<name>A0ABP9RP74_9ACTN</name>
<dbReference type="EMBL" id="BAABJQ010000005">
    <property type="protein sequence ID" value="GAA5183148.1"/>
    <property type="molecule type" value="Genomic_DNA"/>
</dbReference>
<dbReference type="InterPro" id="IPR018561">
    <property type="entry name" value="AosR"/>
</dbReference>
<proteinExistence type="predicted"/>
<reference evidence="2" key="1">
    <citation type="journal article" date="2019" name="Int. J. Syst. Evol. Microbiol.">
        <title>The Global Catalogue of Microorganisms (GCM) 10K type strain sequencing project: providing services to taxonomists for standard genome sequencing and annotation.</title>
        <authorList>
            <consortium name="The Broad Institute Genomics Platform"/>
            <consortium name="The Broad Institute Genome Sequencing Center for Infectious Disease"/>
            <person name="Wu L."/>
            <person name="Ma J."/>
        </authorList>
    </citation>
    <scope>NUCLEOTIDE SEQUENCE [LARGE SCALE GENOMIC DNA]</scope>
    <source>
        <strain evidence="2">JCM 18304</strain>
    </source>
</reference>
<organism evidence="1 2">
    <name type="scientific">Rugosimonospora acidiphila</name>
    <dbReference type="NCBI Taxonomy" id="556531"/>
    <lineage>
        <taxon>Bacteria</taxon>
        <taxon>Bacillati</taxon>
        <taxon>Actinomycetota</taxon>
        <taxon>Actinomycetes</taxon>
        <taxon>Micromonosporales</taxon>
        <taxon>Micromonosporaceae</taxon>
        <taxon>Rugosimonospora</taxon>
    </lineage>
</organism>
<dbReference type="Proteomes" id="UP001501570">
    <property type="component" value="Unassembled WGS sequence"/>
</dbReference>
<protein>
    <submittedName>
        <fullName evidence="1">DUF2017 domain-containing protein</fullName>
    </submittedName>
</protein>
<dbReference type="Pfam" id="PF09438">
    <property type="entry name" value="DUF2017"/>
    <property type="match status" value="1"/>
</dbReference>
<evidence type="ECO:0000313" key="2">
    <source>
        <dbReference type="Proteomes" id="UP001501570"/>
    </source>
</evidence>
<gene>
    <name evidence="1" type="ORF">GCM10023322_21750</name>
</gene>